<dbReference type="RefSeq" id="WP_086320636.1">
    <property type="nucleotide sequence ID" value="NZ_NASK01000096.1"/>
</dbReference>
<evidence type="ECO:0000259" key="1">
    <source>
        <dbReference type="Pfam" id="PF09356"/>
    </source>
</evidence>
<dbReference type="Pfam" id="PF09931">
    <property type="entry name" value="Phage_phiJL001_Gp84_N"/>
    <property type="match status" value="1"/>
</dbReference>
<proteinExistence type="predicted"/>
<dbReference type="NCBIfam" id="TIGR02218">
    <property type="entry name" value="phg_TIGR02218"/>
    <property type="match status" value="1"/>
</dbReference>
<name>A0A242NU21_9GAMM</name>
<evidence type="ECO:0000313" key="2">
    <source>
        <dbReference type="EMBL" id="OTQ49348.1"/>
    </source>
</evidence>
<evidence type="ECO:0000313" key="3">
    <source>
        <dbReference type="Proteomes" id="UP000194968"/>
    </source>
</evidence>
<feature type="domain" description="Bacteriophage phiJL001 Gp84 C-terminal" evidence="1">
    <location>
        <begin position="184"/>
        <end position="258"/>
    </location>
</feature>
<protein>
    <submittedName>
        <fullName evidence="2">Phage tail protein</fullName>
    </submittedName>
</protein>
<organism evidence="2 3">
    <name type="scientific">Gilliamella apis</name>
    <dbReference type="NCBI Taxonomy" id="1970738"/>
    <lineage>
        <taxon>Bacteria</taxon>
        <taxon>Pseudomonadati</taxon>
        <taxon>Pseudomonadota</taxon>
        <taxon>Gammaproteobacteria</taxon>
        <taxon>Orbales</taxon>
        <taxon>Orbaceae</taxon>
        <taxon>Gilliamella</taxon>
    </lineage>
</organism>
<gene>
    <name evidence="2" type="ORF">B6D06_07025</name>
</gene>
<dbReference type="OrthoDB" id="6872689at2"/>
<dbReference type="Pfam" id="PF09356">
    <property type="entry name" value="Phage_BR0599"/>
    <property type="match status" value="1"/>
</dbReference>
<dbReference type="InterPro" id="IPR018964">
    <property type="entry name" value="Phage_phiJL001_Gp84_C"/>
</dbReference>
<comment type="caution">
    <text evidence="2">The sequence shown here is derived from an EMBL/GenBank/DDBJ whole genome shotgun (WGS) entry which is preliminary data.</text>
</comment>
<sequence>MSWNQFEYSTNNGKPLTLYEFVHNEQKYYRYTNADRDVEFNNVIWFSEAISNTGLSIGSGNNLEITLPSNNDVVRLFRGVPPTKPVVIRMYQLHESSNDFKVIWIGKIQEVKRESIEKAKLITASVASSFERNGLRLTYGRSCPYALYDHNCRIRQENYKTSNIEIMALDGANITVNLSGFNSGYFSGGYMEFYIDGIQELRGLKVHENNTIGILGGTQGLSKGMRINLYPGCDKTIRTCNEKFNNHLNYGGQPHIPGVSPFTIVKLF</sequence>
<dbReference type="Proteomes" id="UP000194968">
    <property type="component" value="Unassembled WGS sequence"/>
</dbReference>
<reference evidence="2 3" key="1">
    <citation type="submission" date="2017-03" db="EMBL/GenBank/DDBJ databases">
        <title>Comparative genomics of honeybee gut symbionts reveal geographically distinct and subgroup specific antibiotic resistance.</title>
        <authorList>
            <person name="Ludvigsen J."/>
            <person name="Porcellato D."/>
            <person name="Labee-Lund T.M."/>
            <person name="Amdam G.V."/>
            <person name="Rudi K."/>
        </authorList>
    </citation>
    <scope>NUCLEOTIDE SEQUENCE [LARGE SCALE GENOMIC DNA]</scope>
    <source>
        <strain evidence="2 3">A-4-12</strain>
    </source>
</reference>
<accession>A0A242NU21</accession>
<dbReference type="AlphaFoldDB" id="A0A242NU21"/>
<dbReference type="EMBL" id="NASK01000096">
    <property type="protein sequence ID" value="OTQ49348.1"/>
    <property type="molecule type" value="Genomic_DNA"/>
</dbReference>
<dbReference type="InterPro" id="IPR011928">
    <property type="entry name" value="Phage_phiJL001_Gp84"/>
</dbReference>